<gene>
    <name evidence="4" type="ORF">CSUB01_00765</name>
</gene>
<dbReference type="GO" id="GO:0004672">
    <property type="term" value="F:protein kinase activity"/>
    <property type="evidence" value="ECO:0007669"/>
    <property type="project" value="InterPro"/>
</dbReference>
<protein>
    <recommendedName>
        <fullName evidence="3">Protein kinase domain-containing protein</fullName>
    </recommendedName>
</protein>
<evidence type="ECO:0000256" key="2">
    <source>
        <dbReference type="SAM" id="MobiDB-lite"/>
    </source>
</evidence>
<dbReference type="InterPro" id="IPR000719">
    <property type="entry name" value="Prot_kinase_dom"/>
</dbReference>
<dbReference type="EMBL" id="JMSE01001414">
    <property type="protein sequence ID" value="KDN61444.1"/>
    <property type="molecule type" value="Genomic_DNA"/>
</dbReference>
<dbReference type="PROSITE" id="PS50011">
    <property type="entry name" value="PROTEIN_KINASE_DOM"/>
    <property type="match status" value="1"/>
</dbReference>
<dbReference type="OrthoDB" id="10252171at2759"/>
<evidence type="ECO:0000313" key="4">
    <source>
        <dbReference type="EMBL" id="KDN61444.1"/>
    </source>
</evidence>
<organism evidence="4 5">
    <name type="scientific">Colletotrichum sublineola</name>
    <name type="common">Sorghum anthracnose fungus</name>
    <dbReference type="NCBI Taxonomy" id="1173701"/>
    <lineage>
        <taxon>Eukaryota</taxon>
        <taxon>Fungi</taxon>
        <taxon>Dikarya</taxon>
        <taxon>Ascomycota</taxon>
        <taxon>Pezizomycotina</taxon>
        <taxon>Sordariomycetes</taxon>
        <taxon>Hypocreomycetidae</taxon>
        <taxon>Glomerellales</taxon>
        <taxon>Glomerellaceae</taxon>
        <taxon>Colletotrichum</taxon>
        <taxon>Colletotrichum graminicola species complex</taxon>
    </lineage>
</organism>
<dbReference type="SMART" id="SM00220">
    <property type="entry name" value="S_TKc"/>
    <property type="match status" value="1"/>
</dbReference>
<evidence type="ECO:0000313" key="5">
    <source>
        <dbReference type="Proteomes" id="UP000027238"/>
    </source>
</evidence>
<accession>A0A066X175</accession>
<feature type="region of interest" description="Disordered" evidence="2">
    <location>
        <begin position="1"/>
        <end position="21"/>
    </location>
</feature>
<evidence type="ECO:0000259" key="3">
    <source>
        <dbReference type="PROSITE" id="PS50011"/>
    </source>
</evidence>
<dbReference type="Gene3D" id="1.10.510.10">
    <property type="entry name" value="Transferase(Phosphotransferase) domain 1"/>
    <property type="match status" value="1"/>
</dbReference>
<dbReference type="SUPFAM" id="SSF56112">
    <property type="entry name" value="Protein kinase-like (PK-like)"/>
    <property type="match status" value="1"/>
</dbReference>
<dbReference type="STRING" id="1173701.A0A066X175"/>
<dbReference type="eggNOG" id="ENOG502T3N9">
    <property type="taxonomic scope" value="Eukaryota"/>
</dbReference>
<dbReference type="InterPro" id="IPR053083">
    <property type="entry name" value="TF_kinase-domain_protein"/>
</dbReference>
<dbReference type="AlphaFoldDB" id="A0A066X175"/>
<dbReference type="Proteomes" id="UP000027238">
    <property type="component" value="Unassembled WGS sequence"/>
</dbReference>
<reference evidence="5" key="1">
    <citation type="journal article" date="2014" name="Genome Announc.">
        <title>Draft genome sequence of Colletotrichum sublineola, a destructive pathogen of cultivated sorghum.</title>
        <authorList>
            <person name="Baroncelli R."/>
            <person name="Sanz-Martin J.M."/>
            <person name="Rech G.E."/>
            <person name="Sukno S.A."/>
            <person name="Thon M.R."/>
        </authorList>
    </citation>
    <scope>NUCLEOTIDE SEQUENCE [LARGE SCALE GENOMIC DNA]</scope>
    <source>
        <strain evidence="5">TX430BB</strain>
    </source>
</reference>
<proteinExistence type="predicted"/>
<dbReference type="PANTHER" id="PTHR44305">
    <property type="entry name" value="SI:DKEY-192D15.2-RELATED"/>
    <property type="match status" value="1"/>
</dbReference>
<keyword evidence="5" id="KW-1185">Reference proteome</keyword>
<dbReference type="InterPro" id="IPR011009">
    <property type="entry name" value="Kinase-like_dom_sf"/>
</dbReference>
<dbReference type="HOGENOM" id="CLU_737713_0_0_1"/>
<comment type="caution">
    <text evidence="4">The sequence shown here is derived from an EMBL/GenBank/DDBJ whole genome shotgun (WGS) entry which is preliminary data.</text>
</comment>
<feature type="coiled-coil region" evidence="1">
    <location>
        <begin position="342"/>
        <end position="369"/>
    </location>
</feature>
<dbReference type="GO" id="GO:0005524">
    <property type="term" value="F:ATP binding"/>
    <property type="evidence" value="ECO:0007669"/>
    <property type="project" value="InterPro"/>
</dbReference>
<dbReference type="OMA" id="DIDASCT"/>
<feature type="domain" description="Protein kinase" evidence="3">
    <location>
        <begin position="1"/>
        <end position="348"/>
    </location>
</feature>
<sequence>MSGLENQSAIQTSRRQTVSIQDQHRYQTDMTPFTSPHDKISQKGIFHVAQAYIGGEKCLSELYYSYRYVPVDDIDASCTKNATIVKLVCLNFAQKRKLKKFAANEIWLSREACCRTIVRCFDYLPGINAIVTEQHPRDGAIHPARDRFDDSAILDIAWDLLLALAYLHARGIAHGDVRPRNVIPFPSYPRRGRYKLFGHGLVPDVIDYWPKNDGYTAPEFLVQNAETRKKGKEGKGAVKPTFASDIWQLGMLLWHCHRHGTHWDSETLPSRRNSWQSEILVQPDLTLMSGASMKGIRPLAFRAKGCDYPSHTWLQQLLSNMLDENPLGRSSAMQLLRQMQSQRCHTAERKNLEEDVEDMKDAVEAAKREIWERSPLGKVVLRARRARVEFVRFIFFIALLFHLM</sequence>
<dbReference type="Pfam" id="PF00069">
    <property type="entry name" value="Pkinase"/>
    <property type="match status" value="1"/>
</dbReference>
<name>A0A066X175_COLSU</name>
<evidence type="ECO:0000256" key="1">
    <source>
        <dbReference type="SAM" id="Coils"/>
    </source>
</evidence>
<dbReference type="PANTHER" id="PTHR44305:SF24">
    <property type="entry name" value="TYROSINE-PROTEIN KINASE C03B1.5-RELATED"/>
    <property type="match status" value="1"/>
</dbReference>
<keyword evidence="1" id="KW-0175">Coiled coil</keyword>